<sequence length="372" mass="40886">MDEFASRSQVQMREAVREIGRDAVVPRVDDAVEATAVKQGALRLYRDGHITGKVDKSVEGGVCNVFLDHGEGRGGHLSRLPAREFDLPRLLSSLTPRPTSLSPNSLAESIFKVKVANNISASVCKESPELLGDYQWTVNPVKWHGDVRASFVDGAGMVALLAKSIEESVVALPSIHHSSTGEDVGDELREVLLVGDPSHPLTKVLGVPIGEDRLYAIVVPLRTETIHDFFRRILTARSSLDRLRLRFTIGEGQLRVEPVTHARVNRLRGRLVDLGFDSIGVSRNVVAHASDSATGETSKIVLRRPEDIEELRRAFDEEVKRVLHSTGWFAVLGLEEVDSVTDDAVQKAYRKCSKLTDPSKNPHPGAFLAFEA</sequence>
<proteinExistence type="predicted"/>
<dbReference type="InterPro" id="IPR036869">
    <property type="entry name" value="J_dom_sf"/>
</dbReference>
<accession>A0A4P9W2N4</accession>
<dbReference type="SUPFAM" id="SSF46565">
    <property type="entry name" value="Chaperone J-domain"/>
    <property type="match status" value="1"/>
</dbReference>
<keyword evidence="2" id="KW-1185">Reference proteome</keyword>
<feature type="non-terminal residue" evidence="1">
    <location>
        <position position="372"/>
    </location>
</feature>
<evidence type="ECO:0000313" key="1">
    <source>
        <dbReference type="EMBL" id="RKO86519.1"/>
    </source>
</evidence>
<dbReference type="AlphaFoldDB" id="A0A4P9W2N4"/>
<dbReference type="Gene3D" id="1.10.287.110">
    <property type="entry name" value="DnaJ domain"/>
    <property type="match status" value="1"/>
</dbReference>
<dbReference type="Proteomes" id="UP000269721">
    <property type="component" value="Unassembled WGS sequence"/>
</dbReference>
<gene>
    <name evidence="1" type="ORF">BDK51DRAFT_34465</name>
</gene>
<dbReference type="InterPro" id="IPR001623">
    <property type="entry name" value="DnaJ_domain"/>
</dbReference>
<evidence type="ECO:0000313" key="2">
    <source>
        <dbReference type="Proteomes" id="UP000269721"/>
    </source>
</evidence>
<organism evidence="1 2">
    <name type="scientific">Blyttiomyces helicus</name>
    <dbReference type="NCBI Taxonomy" id="388810"/>
    <lineage>
        <taxon>Eukaryota</taxon>
        <taxon>Fungi</taxon>
        <taxon>Fungi incertae sedis</taxon>
        <taxon>Chytridiomycota</taxon>
        <taxon>Chytridiomycota incertae sedis</taxon>
        <taxon>Chytridiomycetes</taxon>
        <taxon>Chytridiomycetes incertae sedis</taxon>
        <taxon>Blyttiomyces</taxon>
    </lineage>
</organism>
<protein>
    <submittedName>
        <fullName evidence="1">Uncharacterized protein</fullName>
    </submittedName>
</protein>
<dbReference type="EMBL" id="KZ998128">
    <property type="protein sequence ID" value="RKO86519.1"/>
    <property type="molecule type" value="Genomic_DNA"/>
</dbReference>
<reference evidence="2" key="1">
    <citation type="journal article" date="2018" name="Nat. Microbiol.">
        <title>Leveraging single-cell genomics to expand the fungal tree of life.</title>
        <authorList>
            <person name="Ahrendt S.R."/>
            <person name="Quandt C.A."/>
            <person name="Ciobanu D."/>
            <person name="Clum A."/>
            <person name="Salamov A."/>
            <person name="Andreopoulos B."/>
            <person name="Cheng J.F."/>
            <person name="Woyke T."/>
            <person name="Pelin A."/>
            <person name="Henrissat B."/>
            <person name="Reynolds N.K."/>
            <person name="Benny G.L."/>
            <person name="Smith M.E."/>
            <person name="James T.Y."/>
            <person name="Grigoriev I.V."/>
        </authorList>
    </citation>
    <scope>NUCLEOTIDE SEQUENCE [LARGE SCALE GENOMIC DNA]</scope>
</reference>
<name>A0A4P9W2N4_9FUNG</name>
<dbReference type="CDD" id="cd06257">
    <property type="entry name" value="DnaJ"/>
    <property type="match status" value="1"/>
</dbReference>